<evidence type="ECO:0000313" key="1">
    <source>
        <dbReference type="EMBL" id="QCD97284.1"/>
    </source>
</evidence>
<proteinExistence type="predicted"/>
<protein>
    <submittedName>
        <fullName evidence="1">Uncharacterized protein</fullName>
    </submittedName>
</protein>
<gene>
    <name evidence="1" type="ORF">DEO72_LG6g1994</name>
</gene>
<sequence>MGMTKQDLAKHLKNIKVPNRPTLARNVIRLPSDDEETVSGQGFVLSWWVLPSWGGGNHGFCSVSFEHDLSSIGVVQLEGELMPSFIKWKCRCLSYVANLIT</sequence>
<dbReference type="Proteomes" id="UP000501690">
    <property type="component" value="Linkage Group LG6"/>
</dbReference>
<reference evidence="1 2" key="1">
    <citation type="submission" date="2019-04" db="EMBL/GenBank/DDBJ databases">
        <title>An improved genome assembly and genetic linkage map for asparagus bean, Vigna unguiculata ssp. sesquipedialis.</title>
        <authorList>
            <person name="Xia Q."/>
            <person name="Zhang R."/>
            <person name="Dong Y."/>
        </authorList>
    </citation>
    <scope>NUCLEOTIDE SEQUENCE [LARGE SCALE GENOMIC DNA]</scope>
    <source>
        <tissue evidence="1">Leaf</tissue>
    </source>
</reference>
<accession>A0A4D6MBZ0</accession>
<dbReference type="AlphaFoldDB" id="A0A4D6MBZ0"/>
<evidence type="ECO:0000313" key="2">
    <source>
        <dbReference type="Proteomes" id="UP000501690"/>
    </source>
</evidence>
<organism evidence="1 2">
    <name type="scientific">Vigna unguiculata</name>
    <name type="common">Cowpea</name>
    <dbReference type="NCBI Taxonomy" id="3917"/>
    <lineage>
        <taxon>Eukaryota</taxon>
        <taxon>Viridiplantae</taxon>
        <taxon>Streptophyta</taxon>
        <taxon>Embryophyta</taxon>
        <taxon>Tracheophyta</taxon>
        <taxon>Spermatophyta</taxon>
        <taxon>Magnoliopsida</taxon>
        <taxon>eudicotyledons</taxon>
        <taxon>Gunneridae</taxon>
        <taxon>Pentapetalae</taxon>
        <taxon>rosids</taxon>
        <taxon>fabids</taxon>
        <taxon>Fabales</taxon>
        <taxon>Fabaceae</taxon>
        <taxon>Papilionoideae</taxon>
        <taxon>50 kb inversion clade</taxon>
        <taxon>NPAAA clade</taxon>
        <taxon>indigoferoid/millettioid clade</taxon>
        <taxon>Phaseoleae</taxon>
        <taxon>Vigna</taxon>
    </lineage>
</organism>
<name>A0A4D6MBZ0_VIGUN</name>
<dbReference type="EMBL" id="CP039350">
    <property type="protein sequence ID" value="QCD97284.1"/>
    <property type="molecule type" value="Genomic_DNA"/>
</dbReference>
<keyword evidence="2" id="KW-1185">Reference proteome</keyword>